<organism evidence="2 3">
    <name type="scientific">Aquicoccus porphyridii</name>
    <dbReference type="NCBI Taxonomy" id="1852029"/>
    <lineage>
        <taxon>Bacteria</taxon>
        <taxon>Pseudomonadati</taxon>
        <taxon>Pseudomonadota</taxon>
        <taxon>Alphaproteobacteria</taxon>
        <taxon>Rhodobacterales</taxon>
        <taxon>Paracoccaceae</taxon>
        <taxon>Aquicoccus</taxon>
    </lineage>
</organism>
<protein>
    <recommendedName>
        <fullName evidence="4">Lipoprotein</fullName>
    </recommendedName>
</protein>
<dbReference type="PROSITE" id="PS51257">
    <property type="entry name" value="PROKAR_LIPOPROTEIN"/>
    <property type="match status" value="1"/>
</dbReference>
<feature type="signal peptide" evidence="1">
    <location>
        <begin position="1"/>
        <end position="19"/>
    </location>
</feature>
<evidence type="ECO:0000313" key="2">
    <source>
        <dbReference type="EMBL" id="KAA0921076.1"/>
    </source>
</evidence>
<sequence>MWSKRFSRTVATVAGIALAACSDAPTTGDLPQVTSAHFVQAPAGLGEAMQVACADPGDEIHSPVPGVIQCRMLLEPAATANAILAYDGIIETLPRLVISLARTGASDGEVVTSCAFLMVPQRDGRVQRVLHDDRRIEQKLRGMLARLGGTPMTTPPGDAVDACLTT</sequence>
<dbReference type="EMBL" id="VINQ01000001">
    <property type="protein sequence ID" value="KAA0921076.1"/>
    <property type="molecule type" value="Genomic_DNA"/>
</dbReference>
<gene>
    <name evidence="2" type="ORF">FLO80_02595</name>
</gene>
<dbReference type="Proteomes" id="UP000325291">
    <property type="component" value="Unassembled WGS sequence"/>
</dbReference>
<accession>A0A5A9ZVY3</accession>
<evidence type="ECO:0000313" key="3">
    <source>
        <dbReference type="Proteomes" id="UP000325291"/>
    </source>
</evidence>
<feature type="chain" id="PRO_5022872180" description="Lipoprotein" evidence="1">
    <location>
        <begin position="20"/>
        <end position="166"/>
    </location>
</feature>
<name>A0A5A9ZVY3_9RHOB</name>
<comment type="caution">
    <text evidence="2">The sequence shown here is derived from an EMBL/GenBank/DDBJ whole genome shotgun (WGS) entry which is preliminary data.</text>
</comment>
<reference evidence="2 3" key="1">
    <citation type="submission" date="2019-07" db="EMBL/GenBank/DDBJ databases">
        <title>Aquicoccus porphyridii gen. nov., sp. nov., isolated from a small marine red alga, Porphyridium marinum.</title>
        <authorList>
            <person name="Liu L."/>
        </authorList>
    </citation>
    <scope>NUCLEOTIDE SEQUENCE [LARGE SCALE GENOMIC DNA]</scope>
    <source>
        <strain evidence="2 3">L1 8-17</strain>
    </source>
</reference>
<evidence type="ECO:0000256" key="1">
    <source>
        <dbReference type="SAM" id="SignalP"/>
    </source>
</evidence>
<evidence type="ECO:0008006" key="4">
    <source>
        <dbReference type="Google" id="ProtNLM"/>
    </source>
</evidence>
<proteinExistence type="predicted"/>
<dbReference type="AlphaFoldDB" id="A0A5A9ZVY3"/>
<dbReference type="RefSeq" id="WP_111361903.1">
    <property type="nucleotide sequence ID" value="NZ_VINQ01000001.1"/>
</dbReference>
<keyword evidence="3" id="KW-1185">Reference proteome</keyword>
<keyword evidence="1" id="KW-0732">Signal</keyword>